<gene>
    <name evidence="3" type="ORF">EQG79_03855</name>
</gene>
<keyword evidence="1" id="KW-0812">Transmembrane</keyword>
<dbReference type="AlphaFoldDB" id="A0A4V1RWS5"/>
<evidence type="ECO:0000313" key="3">
    <source>
        <dbReference type="EMBL" id="RYC71288.1"/>
    </source>
</evidence>
<protein>
    <submittedName>
        <fullName evidence="3">DUF4395 domain-containing protein</fullName>
    </submittedName>
</protein>
<reference evidence="3 4" key="1">
    <citation type="submission" date="2019-01" db="EMBL/GenBank/DDBJ databases">
        <title>Spirosoma flava sp. nov., a propanil-degrading bacterium isolated from herbicide-contaminated soil.</title>
        <authorList>
            <person name="Zhang L."/>
            <person name="Jiang J.-D."/>
        </authorList>
    </citation>
    <scope>NUCLEOTIDE SEQUENCE [LARGE SCALE GENOMIC DNA]</scope>
    <source>
        <strain evidence="3 4">TY50</strain>
    </source>
</reference>
<dbReference type="RefSeq" id="WP_077920518.1">
    <property type="nucleotide sequence ID" value="NZ_SBLB01000001.1"/>
</dbReference>
<feature type="transmembrane region" description="Helical" evidence="1">
    <location>
        <begin position="33"/>
        <end position="53"/>
    </location>
</feature>
<name>A0A4V1RWS5_9BACT</name>
<keyword evidence="4" id="KW-1185">Reference proteome</keyword>
<organism evidence="3 4">
    <name type="scientific">Spirosoma sordidisoli</name>
    <dbReference type="NCBI Taxonomy" id="2502893"/>
    <lineage>
        <taxon>Bacteria</taxon>
        <taxon>Pseudomonadati</taxon>
        <taxon>Bacteroidota</taxon>
        <taxon>Cytophagia</taxon>
        <taxon>Cytophagales</taxon>
        <taxon>Cytophagaceae</taxon>
        <taxon>Spirosoma</taxon>
    </lineage>
</organism>
<keyword evidence="1" id="KW-0472">Membrane</keyword>
<evidence type="ECO:0000313" key="4">
    <source>
        <dbReference type="Proteomes" id="UP000290407"/>
    </source>
</evidence>
<feature type="transmembrane region" description="Helical" evidence="1">
    <location>
        <begin position="115"/>
        <end position="140"/>
    </location>
</feature>
<comment type="caution">
    <text evidence="3">The sequence shown here is derived from an EMBL/GenBank/DDBJ whole genome shotgun (WGS) entry which is preliminary data.</text>
</comment>
<accession>A0A4V1RWS5</accession>
<keyword evidence="1" id="KW-1133">Transmembrane helix</keyword>
<dbReference type="Proteomes" id="UP000290407">
    <property type="component" value="Unassembled WGS sequence"/>
</dbReference>
<feature type="transmembrane region" description="Helical" evidence="1">
    <location>
        <begin position="89"/>
        <end position="109"/>
    </location>
</feature>
<dbReference type="InterPro" id="IPR025508">
    <property type="entry name" value="DUF4395"/>
</dbReference>
<evidence type="ECO:0000259" key="2">
    <source>
        <dbReference type="Pfam" id="PF14340"/>
    </source>
</evidence>
<dbReference type="Pfam" id="PF14340">
    <property type="entry name" value="DUF4395"/>
    <property type="match status" value="1"/>
</dbReference>
<evidence type="ECO:0000256" key="1">
    <source>
        <dbReference type="SAM" id="Phobius"/>
    </source>
</evidence>
<proteinExistence type="predicted"/>
<dbReference type="EMBL" id="SBLB01000001">
    <property type="protein sequence ID" value="RYC71288.1"/>
    <property type="molecule type" value="Genomic_DNA"/>
</dbReference>
<feature type="domain" description="DUF4395" evidence="2">
    <location>
        <begin position="16"/>
        <end position="142"/>
    </location>
</feature>
<sequence length="148" mass="15851">MALTNDLICPTDGVQINETKVRLVAGLVLQVTALYLITGWLALPLLLAADFGLRGFDRGRYSPLGNLADQLVKLGRLPYKGTDQAPKRFAARIGLAFGLLISILQLLGIPTLIPAAVLAVFATLESVAGFCAGCLVYTYYVRLFPKAA</sequence>